<dbReference type="EMBL" id="MEHJ01000001">
    <property type="protein sequence ID" value="OEJ28215.1"/>
    <property type="molecule type" value="Genomic_DNA"/>
</dbReference>
<feature type="region of interest" description="Disordered" evidence="1">
    <location>
        <begin position="1"/>
        <end position="22"/>
    </location>
</feature>
<dbReference type="STRING" id="285458.BGM19_06020"/>
<proteinExistence type="predicted"/>
<organism evidence="3 4">
    <name type="scientific">Streptomyces agglomeratus</name>
    <dbReference type="NCBI Taxonomy" id="285458"/>
    <lineage>
        <taxon>Bacteria</taxon>
        <taxon>Bacillati</taxon>
        <taxon>Actinomycetota</taxon>
        <taxon>Actinomycetes</taxon>
        <taxon>Kitasatosporales</taxon>
        <taxon>Streptomycetaceae</taxon>
        <taxon>Streptomyces</taxon>
    </lineage>
</organism>
<dbReference type="InterPro" id="IPR025326">
    <property type="entry name" value="DUF4232"/>
</dbReference>
<gene>
    <name evidence="3" type="ORF">AS594_30720</name>
</gene>
<dbReference type="AlphaFoldDB" id="A0A1E5PFE5"/>
<comment type="caution">
    <text evidence="3">The sequence shown here is derived from an EMBL/GenBank/DDBJ whole genome shotgun (WGS) entry which is preliminary data.</text>
</comment>
<keyword evidence="4" id="KW-1185">Reference proteome</keyword>
<evidence type="ECO:0000313" key="4">
    <source>
        <dbReference type="Proteomes" id="UP000095759"/>
    </source>
</evidence>
<name>A0A1E5PFE5_9ACTN</name>
<protein>
    <recommendedName>
        <fullName evidence="2">DUF4232 domain-containing protein</fullName>
    </recommendedName>
</protein>
<sequence length="160" mass="16336">MGAGGAGSDAGPVPAGSTGARQCDGGEMSYSVLHRFPGQQGEHLLITARNGGAEPCWVVDRPSVMLGDTSTVLPHAAKDAPGGGARLTIRPGGRVYSAVNLFTDAKTRTSAALSLGLRDGSGGTGPGTELEAFDGKGVPSEFTWSAADVMNWNTVKPYNF</sequence>
<evidence type="ECO:0000313" key="3">
    <source>
        <dbReference type="EMBL" id="OEJ28215.1"/>
    </source>
</evidence>
<dbReference type="Pfam" id="PF14016">
    <property type="entry name" value="DUF4232"/>
    <property type="match status" value="1"/>
</dbReference>
<evidence type="ECO:0000259" key="2">
    <source>
        <dbReference type="Pfam" id="PF14016"/>
    </source>
</evidence>
<accession>A0A1E5PFE5</accession>
<evidence type="ECO:0000256" key="1">
    <source>
        <dbReference type="SAM" id="MobiDB-lite"/>
    </source>
</evidence>
<dbReference type="Proteomes" id="UP000095759">
    <property type="component" value="Unassembled WGS sequence"/>
</dbReference>
<feature type="domain" description="DUF4232" evidence="2">
    <location>
        <begin position="23"/>
        <end position="114"/>
    </location>
</feature>
<reference evidence="3 4" key="1">
    <citation type="submission" date="2016-08" db="EMBL/GenBank/DDBJ databases">
        <title>Complete genome sequence of Streptomyces agglomeratus strain 6-3-2, a novel anti-MRSA actinomycete isolated from Wuli of Tebit, China.</title>
        <authorList>
            <person name="Chen X."/>
        </authorList>
    </citation>
    <scope>NUCLEOTIDE SEQUENCE [LARGE SCALE GENOMIC DNA]</scope>
    <source>
        <strain evidence="3 4">6-3-2</strain>
    </source>
</reference>